<dbReference type="GO" id="GO:0016054">
    <property type="term" value="P:organic acid catabolic process"/>
    <property type="evidence" value="ECO:0007669"/>
    <property type="project" value="UniProtKB-ARBA"/>
</dbReference>
<evidence type="ECO:0000256" key="2">
    <source>
        <dbReference type="ARBA" id="ARBA00023002"/>
    </source>
</evidence>
<keyword evidence="3" id="KW-0520">NAD</keyword>
<evidence type="ECO:0000256" key="3">
    <source>
        <dbReference type="ARBA" id="ARBA00023027"/>
    </source>
</evidence>
<protein>
    <submittedName>
        <fullName evidence="7">2-hydroxy-3-oxopropionate reductase</fullName>
        <ecNumber evidence="7">1.1.1.60</ecNumber>
    </submittedName>
</protein>
<evidence type="ECO:0000256" key="4">
    <source>
        <dbReference type="PIRSR" id="PIRSR000103-1"/>
    </source>
</evidence>
<dbReference type="PANTHER" id="PTHR43060">
    <property type="entry name" value="3-HYDROXYISOBUTYRATE DEHYDROGENASE-LIKE 1, MITOCHONDRIAL-RELATED"/>
    <property type="match status" value="1"/>
</dbReference>
<dbReference type="InterPro" id="IPR013328">
    <property type="entry name" value="6PGD_dom2"/>
</dbReference>
<sequence length="295" mass="29837">MNIGVIGLGTMGAPMAGHLLPARREDGRLLVTARRPGSAAELLQAGADWAPTPAALAAECAVIVTVLPDLPELREVLEGPDGLLAGRTGDLLLVVCSTSSPDGVRTLAGDLTERTGGAVRVVDAPVSGGREGAVAGTLSILVGGADEDAATVVELLAPCGRAVHLGPLGSGQVAKACNQLIVAATTVALAEAAVIAERSGLDLAAMFDVLGGGYAGSRLLDVKGPRLVAHDHEPASAARLMIKDLDFARAQARLTGGPTEHAQFLQQVFAGVVAAGLGDLDSSVVQRYLDERSAS</sequence>
<dbReference type="PROSITE" id="PS00895">
    <property type="entry name" value="3_HYDROXYISOBUT_DH"/>
    <property type="match status" value="1"/>
</dbReference>
<comment type="similarity">
    <text evidence="1">Belongs to the HIBADH-related family.</text>
</comment>
<dbReference type="InterPro" id="IPR002204">
    <property type="entry name" value="3-OH-isobutyrate_DH-rel_CS"/>
</dbReference>
<dbReference type="SUPFAM" id="SSF51735">
    <property type="entry name" value="NAD(P)-binding Rossmann-fold domains"/>
    <property type="match status" value="1"/>
</dbReference>
<feature type="domain" description="3-hydroxyisobutyrate dehydrogenase-like NAD-binding" evidence="6">
    <location>
        <begin position="169"/>
        <end position="288"/>
    </location>
</feature>
<name>A0A7M4DKA1_9MICO</name>
<feature type="domain" description="6-phosphogluconate dehydrogenase NADP-binding" evidence="5">
    <location>
        <begin position="2"/>
        <end position="164"/>
    </location>
</feature>
<reference evidence="7 8" key="1">
    <citation type="submission" date="2019-11" db="EMBL/GenBank/DDBJ databases">
        <authorList>
            <person name="Criscuolo A."/>
        </authorList>
    </citation>
    <scope>NUCLEOTIDE SEQUENCE [LARGE SCALE GENOMIC DNA]</scope>
    <source>
        <strain evidence="7">CIP111667</strain>
    </source>
</reference>
<dbReference type="PIRSF" id="PIRSF000103">
    <property type="entry name" value="HIBADH"/>
    <property type="match status" value="1"/>
</dbReference>
<dbReference type="GO" id="GO:0050661">
    <property type="term" value="F:NADP binding"/>
    <property type="evidence" value="ECO:0007669"/>
    <property type="project" value="InterPro"/>
</dbReference>
<dbReference type="GO" id="GO:0008679">
    <property type="term" value="F:2-hydroxy-3-oxopropionate reductase activity"/>
    <property type="evidence" value="ECO:0007669"/>
    <property type="project" value="UniProtKB-EC"/>
</dbReference>
<organism evidence="7 8">
    <name type="scientific">Occultella aeris</name>
    <dbReference type="NCBI Taxonomy" id="2761496"/>
    <lineage>
        <taxon>Bacteria</taxon>
        <taxon>Bacillati</taxon>
        <taxon>Actinomycetota</taxon>
        <taxon>Actinomycetes</taxon>
        <taxon>Micrococcales</taxon>
        <taxon>Ruaniaceae</taxon>
        <taxon>Occultella</taxon>
    </lineage>
</organism>
<dbReference type="AlphaFoldDB" id="A0A7M4DKA1"/>
<dbReference type="Pfam" id="PF03446">
    <property type="entry name" value="NAD_binding_2"/>
    <property type="match status" value="1"/>
</dbReference>
<dbReference type="InterPro" id="IPR006115">
    <property type="entry name" value="6PGDH_NADP-bd"/>
</dbReference>
<dbReference type="Pfam" id="PF14833">
    <property type="entry name" value="NAD_binding_11"/>
    <property type="match status" value="1"/>
</dbReference>
<dbReference type="Gene3D" id="1.10.1040.10">
    <property type="entry name" value="N-(1-d-carboxylethyl)-l-norvaline Dehydrogenase, domain 2"/>
    <property type="match status" value="1"/>
</dbReference>
<dbReference type="RefSeq" id="WP_156741305.1">
    <property type="nucleotide sequence ID" value="NZ_CACRYJ010000034.1"/>
</dbReference>
<dbReference type="InterPro" id="IPR036291">
    <property type="entry name" value="NAD(P)-bd_dom_sf"/>
</dbReference>
<evidence type="ECO:0000259" key="6">
    <source>
        <dbReference type="Pfam" id="PF14833"/>
    </source>
</evidence>
<dbReference type="EMBL" id="CACRYJ010000034">
    <property type="protein sequence ID" value="VZO37496.1"/>
    <property type="molecule type" value="Genomic_DNA"/>
</dbReference>
<keyword evidence="8" id="KW-1185">Reference proteome</keyword>
<gene>
    <name evidence="7" type="primary">garR_3</name>
    <name evidence="7" type="ORF">HALOF300_02564</name>
</gene>
<evidence type="ECO:0000313" key="8">
    <source>
        <dbReference type="Proteomes" id="UP000419743"/>
    </source>
</evidence>
<evidence type="ECO:0000313" key="7">
    <source>
        <dbReference type="EMBL" id="VZO37496.1"/>
    </source>
</evidence>
<dbReference type="PANTHER" id="PTHR43060:SF15">
    <property type="entry name" value="3-HYDROXYISOBUTYRATE DEHYDROGENASE-LIKE 1, MITOCHONDRIAL-RELATED"/>
    <property type="match status" value="1"/>
</dbReference>
<dbReference type="InterPro" id="IPR015815">
    <property type="entry name" value="HIBADH-related"/>
</dbReference>
<feature type="active site" evidence="4">
    <location>
        <position position="175"/>
    </location>
</feature>
<dbReference type="SUPFAM" id="SSF48179">
    <property type="entry name" value="6-phosphogluconate dehydrogenase C-terminal domain-like"/>
    <property type="match status" value="1"/>
</dbReference>
<accession>A0A7M4DKA1</accession>
<proteinExistence type="inferred from homology"/>
<evidence type="ECO:0000256" key="1">
    <source>
        <dbReference type="ARBA" id="ARBA00009080"/>
    </source>
</evidence>
<dbReference type="GO" id="GO:0051287">
    <property type="term" value="F:NAD binding"/>
    <property type="evidence" value="ECO:0007669"/>
    <property type="project" value="InterPro"/>
</dbReference>
<dbReference type="InterPro" id="IPR008927">
    <property type="entry name" value="6-PGluconate_DH-like_C_sf"/>
</dbReference>
<keyword evidence="2 7" id="KW-0560">Oxidoreductase</keyword>
<dbReference type="Proteomes" id="UP000419743">
    <property type="component" value="Unassembled WGS sequence"/>
</dbReference>
<dbReference type="Gene3D" id="3.40.50.720">
    <property type="entry name" value="NAD(P)-binding Rossmann-like Domain"/>
    <property type="match status" value="1"/>
</dbReference>
<comment type="caution">
    <text evidence="7">The sequence shown here is derived from an EMBL/GenBank/DDBJ whole genome shotgun (WGS) entry which is preliminary data.</text>
</comment>
<dbReference type="EC" id="1.1.1.60" evidence="7"/>
<evidence type="ECO:0000259" key="5">
    <source>
        <dbReference type="Pfam" id="PF03446"/>
    </source>
</evidence>
<dbReference type="InterPro" id="IPR029154">
    <property type="entry name" value="HIBADH-like_NADP-bd"/>
</dbReference>